<feature type="domain" description="FAD/NAD(P)-binding" evidence="11">
    <location>
        <begin position="388"/>
        <end position="618"/>
    </location>
</feature>
<evidence type="ECO:0000256" key="6">
    <source>
        <dbReference type="ARBA" id="ARBA00022723"/>
    </source>
</evidence>
<reference evidence="12" key="1">
    <citation type="journal article" date="2021" name="PeerJ">
        <title>Extensive microbial diversity within the chicken gut microbiome revealed by metagenomics and culture.</title>
        <authorList>
            <person name="Gilroy R."/>
            <person name="Ravi A."/>
            <person name="Getino M."/>
            <person name="Pursley I."/>
            <person name="Horton D.L."/>
            <person name="Alikhan N.F."/>
            <person name="Baker D."/>
            <person name="Gharbi K."/>
            <person name="Hall N."/>
            <person name="Watson M."/>
            <person name="Adriaenssens E.M."/>
            <person name="Foster-Nyarko E."/>
            <person name="Jarju S."/>
            <person name="Secka A."/>
            <person name="Antonio M."/>
            <person name="Oren A."/>
            <person name="Chaudhuri R.R."/>
            <person name="La Ragione R."/>
            <person name="Hildebrand F."/>
            <person name="Pallen M.J."/>
        </authorList>
    </citation>
    <scope>NUCLEOTIDE SEQUENCE</scope>
    <source>
        <strain evidence="12">ChiBcec18-1249</strain>
    </source>
</reference>
<evidence type="ECO:0000256" key="3">
    <source>
        <dbReference type="ARBA" id="ARBA00011048"/>
    </source>
</evidence>
<dbReference type="EMBL" id="DWZJ01000013">
    <property type="protein sequence ID" value="HJB12443.1"/>
    <property type="molecule type" value="Genomic_DNA"/>
</dbReference>
<organism evidence="12 13">
    <name type="scientific">Candidatus Oscillibacter excrementigallinarum</name>
    <dbReference type="NCBI Taxonomy" id="2838716"/>
    <lineage>
        <taxon>Bacteria</taxon>
        <taxon>Bacillati</taxon>
        <taxon>Bacillota</taxon>
        <taxon>Clostridia</taxon>
        <taxon>Eubacteriales</taxon>
        <taxon>Oscillospiraceae</taxon>
        <taxon>Oscillibacter</taxon>
    </lineage>
</organism>
<sequence>MAYEKLFEPGRIGGLTIRNRAVMSPMGTDLADIRGNATPRLIAYYTERAKGGIGLIINEYTGVDDVDSIPTQHNLRMAQDYNVQEAEELTRSVHAYGAKIFAQLHHGGATSKSAFTGRQNLSPSGVPMAPGGEMPREMTLEDIKRVQEKFIAAAVRCKKAGYDGVELHGAHSYLIAQFFSKYYNRRTDEYGGSLENRCRFIDEIIAGIRAKLGRYPISVRICGDEMTDEPGFLTLADGLEIGRHLEAQGIDCINISNGSSWNGNANCEPFSYTPGWKKHVAKAFKEALSIPVIATNTIKDPDFAESLLEEGVSDFVALGRSQFADPEFMNKAKAGRPETIRKCIGCMYCRERLLGNAMPVECSLNPRLGREYRYRWQDLQKNGGGRPVVVVGGGPGGLECAIILAKRGFAVTLLEKGDALGGTLNIAKLPPRKANLQGVTDVLAQEARELGVNIRLNTEATPETVAALHPVGVFLAAGAPPVVPKSIPGIEKAVLAEDVILGKAPCTGKVVLVGTGLTGLECAEMILEQGHGLAMVEMNPTVGQGIYNVVFNDIYSRIKPYDPEVYTGHKLTAVTDSGVTVEDTATGETKTIAADTVVLAMGTHSQEALAAAFRDAGLNAILVGSAETPGRIAGATRDGFEKAWAFDTV</sequence>
<evidence type="ECO:0000256" key="9">
    <source>
        <dbReference type="ARBA" id="ARBA00023014"/>
    </source>
</evidence>
<dbReference type="InterPro" id="IPR023753">
    <property type="entry name" value="FAD/NAD-binding_dom"/>
</dbReference>
<dbReference type="InterPro" id="IPR001155">
    <property type="entry name" value="OxRdtase_FMN_N"/>
</dbReference>
<dbReference type="PANTHER" id="PTHR42917:SF2">
    <property type="entry name" value="2,4-DIENOYL-COA REDUCTASE [(2E)-ENOYL-COA-PRODUCING]"/>
    <property type="match status" value="1"/>
</dbReference>
<dbReference type="GO" id="GO:0016491">
    <property type="term" value="F:oxidoreductase activity"/>
    <property type="evidence" value="ECO:0007669"/>
    <property type="project" value="UniProtKB-KW"/>
</dbReference>
<name>A0A9D2RQZ1_9FIRM</name>
<dbReference type="GO" id="GO:0046872">
    <property type="term" value="F:metal ion binding"/>
    <property type="evidence" value="ECO:0007669"/>
    <property type="project" value="UniProtKB-KW"/>
</dbReference>
<dbReference type="AlphaFoldDB" id="A0A9D2RQZ1"/>
<feature type="domain" description="NADH:flavin oxidoreductase/NADH oxidase N-terminal" evidence="10">
    <location>
        <begin position="5"/>
        <end position="338"/>
    </location>
</feature>
<proteinExistence type="inferred from homology"/>
<keyword evidence="4" id="KW-0285">Flavoprotein</keyword>
<comment type="cofactor">
    <cofactor evidence="1">
        <name>FMN</name>
        <dbReference type="ChEBI" id="CHEBI:58210"/>
    </cofactor>
</comment>
<evidence type="ECO:0000259" key="11">
    <source>
        <dbReference type="Pfam" id="PF07992"/>
    </source>
</evidence>
<dbReference type="Proteomes" id="UP000823824">
    <property type="component" value="Unassembled WGS sequence"/>
</dbReference>
<dbReference type="SUPFAM" id="SSF51905">
    <property type="entry name" value="FAD/NAD(P)-binding domain"/>
    <property type="match status" value="1"/>
</dbReference>
<dbReference type="Gene3D" id="3.20.20.70">
    <property type="entry name" value="Aldolase class I"/>
    <property type="match status" value="1"/>
</dbReference>
<dbReference type="Pfam" id="PF00724">
    <property type="entry name" value="Oxidored_FMN"/>
    <property type="match status" value="1"/>
</dbReference>
<dbReference type="PRINTS" id="PR00368">
    <property type="entry name" value="FADPNR"/>
</dbReference>
<dbReference type="SUPFAM" id="SSF51395">
    <property type="entry name" value="FMN-linked oxidoreductases"/>
    <property type="match status" value="1"/>
</dbReference>
<evidence type="ECO:0000256" key="1">
    <source>
        <dbReference type="ARBA" id="ARBA00001917"/>
    </source>
</evidence>
<keyword evidence="8" id="KW-0408">Iron</keyword>
<protein>
    <submittedName>
        <fullName evidence="12">NAD(P)/FAD-dependent oxidoreductase</fullName>
    </submittedName>
</protein>
<evidence type="ECO:0000313" key="13">
    <source>
        <dbReference type="Proteomes" id="UP000823824"/>
    </source>
</evidence>
<evidence type="ECO:0000256" key="4">
    <source>
        <dbReference type="ARBA" id="ARBA00022630"/>
    </source>
</evidence>
<comment type="cofactor">
    <cofactor evidence="2">
        <name>[4Fe-4S] cluster</name>
        <dbReference type="ChEBI" id="CHEBI:49883"/>
    </cofactor>
</comment>
<reference evidence="12" key="2">
    <citation type="submission" date="2021-04" db="EMBL/GenBank/DDBJ databases">
        <authorList>
            <person name="Gilroy R."/>
        </authorList>
    </citation>
    <scope>NUCLEOTIDE SEQUENCE</scope>
    <source>
        <strain evidence="12">ChiBcec18-1249</strain>
    </source>
</reference>
<evidence type="ECO:0000256" key="7">
    <source>
        <dbReference type="ARBA" id="ARBA00023002"/>
    </source>
</evidence>
<comment type="caution">
    <text evidence="12">The sequence shown here is derived from an EMBL/GenBank/DDBJ whole genome shotgun (WGS) entry which is preliminary data.</text>
</comment>
<keyword evidence="6" id="KW-0479">Metal-binding</keyword>
<gene>
    <name evidence="12" type="ORF">H9787_01875</name>
</gene>
<evidence type="ECO:0000259" key="10">
    <source>
        <dbReference type="Pfam" id="PF00724"/>
    </source>
</evidence>
<dbReference type="InterPro" id="IPR036188">
    <property type="entry name" value="FAD/NAD-bd_sf"/>
</dbReference>
<dbReference type="Gene3D" id="3.40.50.720">
    <property type="entry name" value="NAD(P)-binding Rossmann-like Domain"/>
    <property type="match status" value="1"/>
</dbReference>
<dbReference type="GO" id="GO:0051536">
    <property type="term" value="F:iron-sulfur cluster binding"/>
    <property type="evidence" value="ECO:0007669"/>
    <property type="project" value="UniProtKB-KW"/>
</dbReference>
<comment type="similarity">
    <text evidence="3">In the N-terminal section; belongs to the NADH:flavin oxidoreductase/NADH oxidase family.</text>
</comment>
<dbReference type="CDD" id="cd02803">
    <property type="entry name" value="OYE_like_FMN_family"/>
    <property type="match status" value="1"/>
</dbReference>
<dbReference type="GO" id="GO:0010181">
    <property type="term" value="F:FMN binding"/>
    <property type="evidence" value="ECO:0007669"/>
    <property type="project" value="InterPro"/>
</dbReference>
<evidence type="ECO:0000256" key="8">
    <source>
        <dbReference type="ARBA" id="ARBA00023004"/>
    </source>
</evidence>
<keyword evidence="7" id="KW-0560">Oxidoreductase</keyword>
<keyword evidence="9" id="KW-0411">Iron-sulfur</keyword>
<evidence type="ECO:0000256" key="5">
    <source>
        <dbReference type="ARBA" id="ARBA00022643"/>
    </source>
</evidence>
<accession>A0A9D2RQZ1</accession>
<evidence type="ECO:0000313" key="12">
    <source>
        <dbReference type="EMBL" id="HJB12443.1"/>
    </source>
</evidence>
<dbReference type="Gene3D" id="3.50.50.60">
    <property type="entry name" value="FAD/NAD(P)-binding domain"/>
    <property type="match status" value="1"/>
</dbReference>
<evidence type="ECO:0000256" key="2">
    <source>
        <dbReference type="ARBA" id="ARBA00001966"/>
    </source>
</evidence>
<dbReference type="PANTHER" id="PTHR42917">
    <property type="entry name" value="2,4-DIENOYL-COA REDUCTASE"/>
    <property type="match status" value="1"/>
</dbReference>
<dbReference type="InterPro" id="IPR051793">
    <property type="entry name" value="NADH:flavin_oxidoreductase"/>
</dbReference>
<dbReference type="InterPro" id="IPR013785">
    <property type="entry name" value="Aldolase_TIM"/>
</dbReference>
<dbReference type="Pfam" id="PF07992">
    <property type="entry name" value="Pyr_redox_2"/>
    <property type="match status" value="1"/>
</dbReference>
<keyword evidence="5" id="KW-0288">FMN</keyword>